<reference evidence="1" key="1">
    <citation type="submission" date="2014-11" db="EMBL/GenBank/DDBJ databases">
        <authorList>
            <person name="Amaro Gonzalez C."/>
        </authorList>
    </citation>
    <scope>NUCLEOTIDE SEQUENCE</scope>
</reference>
<proteinExistence type="predicted"/>
<organism evidence="1">
    <name type="scientific">Anguilla anguilla</name>
    <name type="common">European freshwater eel</name>
    <name type="synonym">Muraena anguilla</name>
    <dbReference type="NCBI Taxonomy" id="7936"/>
    <lineage>
        <taxon>Eukaryota</taxon>
        <taxon>Metazoa</taxon>
        <taxon>Chordata</taxon>
        <taxon>Craniata</taxon>
        <taxon>Vertebrata</taxon>
        <taxon>Euteleostomi</taxon>
        <taxon>Actinopterygii</taxon>
        <taxon>Neopterygii</taxon>
        <taxon>Teleostei</taxon>
        <taxon>Anguilliformes</taxon>
        <taxon>Anguillidae</taxon>
        <taxon>Anguilla</taxon>
    </lineage>
</organism>
<dbReference type="EMBL" id="GBXM01052532">
    <property type="protein sequence ID" value="JAH56045.1"/>
    <property type="molecule type" value="Transcribed_RNA"/>
</dbReference>
<sequence>MCPSKCGHAK</sequence>
<reference evidence="1" key="2">
    <citation type="journal article" date="2015" name="Fish Shellfish Immunol.">
        <title>Early steps in the European eel (Anguilla anguilla)-Vibrio vulnificus interaction in the gills: Role of the RtxA13 toxin.</title>
        <authorList>
            <person name="Callol A."/>
            <person name="Pajuelo D."/>
            <person name="Ebbesson L."/>
            <person name="Teles M."/>
            <person name="MacKenzie S."/>
            <person name="Amaro C."/>
        </authorList>
    </citation>
    <scope>NUCLEOTIDE SEQUENCE</scope>
</reference>
<evidence type="ECO:0000313" key="1">
    <source>
        <dbReference type="EMBL" id="JAH56045.1"/>
    </source>
</evidence>
<name>A0A0E9TT15_ANGAN</name>
<accession>A0A0E9TT15</accession>
<protein>
    <submittedName>
        <fullName evidence="1">Uncharacterized protein</fullName>
    </submittedName>
</protein>